<dbReference type="PANTHER" id="PTHR15020">
    <property type="entry name" value="FLAVIN REDUCTASE-RELATED"/>
    <property type="match status" value="1"/>
</dbReference>
<evidence type="ECO:0000313" key="2">
    <source>
        <dbReference type="EMBL" id="KAJ7045816.1"/>
    </source>
</evidence>
<gene>
    <name evidence="2" type="ORF">C8F04DRAFT_1066280</name>
</gene>
<dbReference type="EMBL" id="JARJCM010000004">
    <property type="protein sequence ID" value="KAJ7045816.1"/>
    <property type="molecule type" value="Genomic_DNA"/>
</dbReference>
<organism evidence="2 3">
    <name type="scientific">Mycena alexandri</name>
    <dbReference type="NCBI Taxonomy" id="1745969"/>
    <lineage>
        <taxon>Eukaryota</taxon>
        <taxon>Fungi</taxon>
        <taxon>Dikarya</taxon>
        <taxon>Basidiomycota</taxon>
        <taxon>Agaricomycotina</taxon>
        <taxon>Agaricomycetes</taxon>
        <taxon>Agaricomycetidae</taxon>
        <taxon>Agaricales</taxon>
        <taxon>Marasmiineae</taxon>
        <taxon>Mycenaceae</taxon>
        <taxon>Mycena</taxon>
    </lineage>
</organism>
<sequence length="272" mass="29439">MAPLNILSIGASRNIGYFAAIRLLEQGATVTLLLRTPSVFDEDQTIQKFVKSGTARLIKGDARKEEDMRRAWEEAGTVAAVVFTVGGVPSFSITKGFVVDPNLVAQCMLCVLRTLPTYANAPSPRIIALSSTGIGRAAHKALPLLIKPLYSALTIPHYDKAGMEQALAHVAGWPLDPNHGEPRVEILGANWTERLPAPGTLKDRVLVVRAALLTDGKCVADEFKAKGKGKAPYRVSHDELGAYTISRKDTAHFVVDALTRWDEVKGIVNVGY</sequence>
<dbReference type="SUPFAM" id="SSF51735">
    <property type="entry name" value="NAD(P)-binding Rossmann-fold domains"/>
    <property type="match status" value="1"/>
</dbReference>
<evidence type="ECO:0000313" key="3">
    <source>
        <dbReference type="Proteomes" id="UP001218188"/>
    </source>
</evidence>
<dbReference type="PANTHER" id="PTHR15020:SF50">
    <property type="entry name" value="UPF0659 PROTEIN YMR090W"/>
    <property type="match status" value="1"/>
</dbReference>
<feature type="domain" description="NAD(P)-binding" evidence="1">
    <location>
        <begin position="10"/>
        <end position="152"/>
    </location>
</feature>
<dbReference type="Gene3D" id="3.40.50.720">
    <property type="entry name" value="NAD(P)-binding Rossmann-like Domain"/>
    <property type="match status" value="1"/>
</dbReference>
<evidence type="ECO:0000259" key="1">
    <source>
        <dbReference type="Pfam" id="PF13460"/>
    </source>
</evidence>
<dbReference type="Proteomes" id="UP001218188">
    <property type="component" value="Unassembled WGS sequence"/>
</dbReference>
<proteinExistence type="predicted"/>
<dbReference type="InterPro" id="IPR036291">
    <property type="entry name" value="NAD(P)-bd_dom_sf"/>
</dbReference>
<dbReference type="InterPro" id="IPR016040">
    <property type="entry name" value="NAD(P)-bd_dom"/>
</dbReference>
<protein>
    <recommendedName>
        <fullName evidence="1">NAD(P)-binding domain-containing protein</fullName>
    </recommendedName>
</protein>
<accession>A0AAD6XF85</accession>
<name>A0AAD6XF85_9AGAR</name>
<dbReference type="Pfam" id="PF13460">
    <property type="entry name" value="NAD_binding_10"/>
    <property type="match status" value="1"/>
</dbReference>
<reference evidence="2" key="1">
    <citation type="submission" date="2023-03" db="EMBL/GenBank/DDBJ databases">
        <title>Massive genome expansion in bonnet fungi (Mycena s.s.) driven by repeated elements and novel gene families across ecological guilds.</title>
        <authorList>
            <consortium name="Lawrence Berkeley National Laboratory"/>
            <person name="Harder C.B."/>
            <person name="Miyauchi S."/>
            <person name="Viragh M."/>
            <person name="Kuo A."/>
            <person name="Thoen E."/>
            <person name="Andreopoulos B."/>
            <person name="Lu D."/>
            <person name="Skrede I."/>
            <person name="Drula E."/>
            <person name="Henrissat B."/>
            <person name="Morin E."/>
            <person name="Kohler A."/>
            <person name="Barry K."/>
            <person name="LaButti K."/>
            <person name="Morin E."/>
            <person name="Salamov A."/>
            <person name="Lipzen A."/>
            <person name="Mereny Z."/>
            <person name="Hegedus B."/>
            <person name="Baldrian P."/>
            <person name="Stursova M."/>
            <person name="Weitz H."/>
            <person name="Taylor A."/>
            <person name="Grigoriev I.V."/>
            <person name="Nagy L.G."/>
            <person name="Martin F."/>
            <person name="Kauserud H."/>
        </authorList>
    </citation>
    <scope>NUCLEOTIDE SEQUENCE</scope>
    <source>
        <strain evidence="2">CBHHK200</strain>
    </source>
</reference>
<dbReference type="AlphaFoldDB" id="A0AAD6XF85"/>
<comment type="caution">
    <text evidence="2">The sequence shown here is derived from an EMBL/GenBank/DDBJ whole genome shotgun (WGS) entry which is preliminary data.</text>
</comment>
<keyword evidence="3" id="KW-1185">Reference proteome</keyword>